<name>A0A6A3GXY1_9STRA</name>
<sequence length="90" mass="10282">MVIPLRRALMMRLIGRALVTDRAFGLGIDPICLFEVNYAIDPATYKPKNVDPRWLLWVNRIYCGIDPISLFEVNYTIDPVSSLKVNKSLT</sequence>
<protein>
    <submittedName>
        <fullName evidence="1">Uncharacterized protein</fullName>
    </submittedName>
</protein>
<accession>A0A6A3GXY1</accession>
<evidence type="ECO:0000313" key="2">
    <source>
        <dbReference type="EMBL" id="KAE8962034.1"/>
    </source>
</evidence>
<evidence type="ECO:0000313" key="4">
    <source>
        <dbReference type="Proteomes" id="UP000435112"/>
    </source>
</evidence>
<evidence type="ECO:0000313" key="3">
    <source>
        <dbReference type="Proteomes" id="UP000429607"/>
    </source>
</evidence>
<comment type="caution">
    <text evidence="1">The sequence shown here is derived from an EMBL/GenBank/DDBJ whole genome shotgun (WGS) entry which is preliminary data.</text>
</comment>
<proteinExistence type="predicted"/>
<reference evidence="3 4" key="1">
    <citation type="submission" date="2018-09" db="EMBL/GenBank/DDBJ databases">
        <title>Genomic investigation of the strawberry pathogen Phytophthora fragariae indicates pathogenicity is determined by transcriptional variation in three key races.</title>
        <authorList>
            <person name="Adams T.M."/>
            <person name="Armitage A.D."/>
            <person name="Sobczyk M.K."/>
            <person name="Bates H.J."/>
            <person name="Dunwell J.M."/>
            <person name="Nellist C.F."/>
            <person name="Harrison R.J."/>
        </authorList>
    </citation>
    <scope>NUCLEOTIDE SEQUENCE [LARGE SCALE GENOMIC DNA]</scope>
    <source>
        <strain evidence="2 3">SCRP249</strain>
        <strain evidence="1 4">SCRP324</strain>
    </source>
</reference>
<dbReference type="EMBL" id="QXFV01006241">
    <property type="protein sequence ID" value="KAE8962034.1"/>
    <property type="molecule type" value="Genomic_DNA"/>
</dbReference>
<dbReference type="Proteomes" id="UP000435112">
    <property type="component" value="Unassembled WGS sequence"/>
</dbReference>
<gene>
    <name evidence="2" type="ORF">PR001_g29845</name>
    <name evidence="1" type="ORF">PR002_g29775</name>
</gene>
<dbReference type="AlphaFoldDB" id="A0A6A3GXY1"/>
<dbReference type="Proteomes" id="UP000429607">
    <property type="component" value="Unassembled WGS sequence"/>
</dbReference>
<evidence type="ECO:0000313" key="1">
    <source>
        <dbReference type="EMBL" id="KAE8961854.1"/>
    </source>
</evidence>
<organism evidence="1 4">
    <name type="scientific">Phytophthora rubi</name>
    <dbReference type="NCBI Taxonomy" id="129364"/>
    <lineage>
        <taxon>Eukaryota</taxon>
        <taxon>Sar</taxon>
        <taxon>Stramenopiles</taxon>
        <taxon>Oomycota</taxon>
        <taxon>Peronosporomycetes</taxon>
        <taxon>Peronosporales</taxon>
        <taxon>Peronosporaceae</taxon>
        <taxon>Phytophthora</taxon>
    </lineage>
</organism>
<dbReference type="EMBL" id="QXFU01006156">
    <property type="protein sequence ID" value="KAE8961854.1"/>
    <property type="molecule type" value="Genomic_DNA"/>
</dbReference>